<dbReference type="Gene3D" id="3.90.470.20">
    <property type="entry name" value="4'-phosphopantetheinyl transferase domain"/>
    <property type="match status" value="1"/>
</dbReference>
<dbReference type="GO" id="GO:0016740">
    <property type="term" value="F:transferase activity"/>
    <property type="evidence" value="ECO:0007669"/>
    <property type="project" value="UniProtKB-KW"/>
</dbReference>
<sequence length="198" mass="20600">MTALPGVMPLPAADTGRADLWVWIVDLQAWEGTARERISRLVLACHLQVKPEAVQLSADGRGAPVLHIADEPGPCVSFARSGGLLAIATADTLLGVDIEVRASAQTAADVTTLLHPHEQDVISGADPQLHAAVFTQIWTRKEALLKAYGTGLRRELAADDVTTASAAGTGLHICDLKVPEEVAAAAGQPVHAAVCLAG</sequence>
<dbReference type="Pfam" id="PF01648">
    <property type="entry name" value="ACPS"/>
    <property type="match status" value="1"/>
</dbReference>
<evidence type="ECO:0000256" key="1">
    <source>
        <dbReference type="ARBA" id="ARBA00010990"/>
    </source>
</evidence>
<feature type="domain" description="4'-phosphopantetheinyl transferase" evidence="3">
    <location>
        <begin position="94"/>
        <end position="175"/>
    </location>
</feature>
<proteinExistence type="inferred from homology"/>
<comment type="caution">
    <text evidence="4">The sequence shown here is derived from an EMBL/GenBank/DDBJ whole genome shotgun (WGS) entry which is preliminary data.</text>
</comment>
<dbReference type="PANTHER" id="PTHR12215:SF10">
    <property type="entry name" value="L-AMINOADIPATE-SEMIALDEHYDE DEHYDROGENASE-PHOSPHOPANTETHEINYL TRANSFERASE"/>
    <property type="match status" value="1"/>
</dbReference>
<name>A0ABV5X0J0_9MICO</name>
<dbReference type="RefSeq" id="WP_376839557.1">
    <property type="nucleotide sequence ID" value="NZ_JBHMAU010000043.1"/>
</dbReference>
<keyword evidence="2 4" id="KW-0808">Transferase</keyword>
<dbReference type="SUPFAM" id="SSF56214">
    <property type="entry name" value="4'-phosphopantetheinyl transferase"/>
    <property type="match status" value="1"/>
</dbReference>
<gene>
    <name evidence="4" type="ORF">ACFFN1_06095</name>
</gene>
<organism evidence="4 5">
    <name type="scientific">Brevibacterium otitidis</name>
    <dbReference type="NCBI Taxonomy" id="53364"/>
    <lineage>
        <taxon>Bacteria</taxon>
        <taxon>Bacillati</taxon>
        <taxon>Actinomycetota</taxon>
        <taxon>Actinomycetes</taxon>
        <taxon>Micrococcales</taxon>
        <taxon>Brevibacteriaceae</taxon>
        <taxon>Brevibacterium</taxon>
    </lineage>
</organism>
<protein>
    <submittedName>
        <fullName evidence="4">4'-phosphopantetheinyl transferase family protein</fullName>
    </submittedName>
</protein>
<keyword evidence="5" id="KW-1185">Reference proteome</keyword>
<dbReference type="InterPro" id="IPR008278">
    <property type="entry name" value="4-PPantetheinyl_Trfase_dom"/>
</dbReference>
<evidence type="ECO:0000256" key="2">
    <source>
        <dbReference type="ARBA" id="ARBA00022679"/>
    </source>
</evidence>
<accession>A0ABV5X0J0</accession>
<dbReference type="Proteomes" id="UP001589707">
    <property type="component" value="Unassembled WGS sequence"/>
</dbReference>
<dbReference type="InterPro" id="IPR037143">
    <property type="entry name" value="4-PPantetheinyl_Trfase_dom_sf"/>
</dbReference>
<evidence type="ECO:0000313" key="4">
    <source>
        <dbReference type="EMBL" id="MFB9775977.1"/>
    </source>
</evidence>
<reference evidence="4 5" key="1">
    <citation type="submission" date="2024-09" db="EMBL/GenBank/DDBJ databases">
        <authorList>
            <person name="Sun Q."/>
            <person name="Mori K."/>
        </authorList>
    </citation>
    <scope>NUCLEOTIDE SEQUENCE [LARGE SCALE GENOMIC DNA]</scope>
    <source>
        <strain evidence="4 5">JCM 11683</strain>
    </source>
</reference>
<dbReference type="PANTHER" id="PTHR12215">
    <property type="entry name" value="PHOSPHOPANTETHEINE TRANSFERASE"/>
    <property type="match status" value="1"/>
</dbReference>
<comment type="similarity">
    <text evidence="1">Belongs to the P-Pant transferase superfamily. Gsp/Sfp/HetI/AcpT family.</text>
</comment>
<evidence type="ECO:0000259" key="3">
    <source>
        <dbReference type="Pfam" id="PF01648"/>
    </source>
</evidence>
<dbReference type="InterPro" id="IPR050559">
    <property type="entry name" value="P-Pant_transferase_sf"/>
</dbReference>
<evidence type="ECO:0000313" key="5">
    <source>
        <dbReference type="Proteomes" id="UP001589707"/>
    </source>
</evidence>
<dbReference type="EMBL" id="JBHMAU010000043">
    <property type="protein sequence ID" value="MFB9775977.1"/>
    <property type="molecule type" value="Genomic_DNA"/>
</dbReference>